<dbReference type="Proteomes" id="UP001221898">
    <property type="component" value="Unassembled WGS sequence"/>
</dbReference>
<name>A0AAD7TF28_9TELE</name>
<evidence type="ECO:0000256" key="1">
    <source>
        <dbReference type="SAM" id="MobiDB-lite"/>
    </source>
</evidence>
<dbReference type="AlphaFoldDB" id="A0AAD7TF28"/>
<proteinExistence type="predicted"/>
<dbReference type="EMBL" id="JAINUG010000001">
    <property type="protein sequence ID" value="KAJ8418866.1"/>
    <property type="molecule type" value="Genomic_DNA"/>
</dbReference>
<organism evidence="2 3">
    <name type="scientific">Aldrovandia affinis</name>
    <dbReference type="NCBI Taxonomy" id="143900"/>
    <lineage>
        <taxon>Eukaryota</taxon>
        <taxon>Metazoa</taxon>
        <taxon>Chordata</taxon>
        <taxon>Craniata</taxon>
        <taxon>Vertebrata</taxon>
        <taxon>Euteleostomi</taxon>
        <taxon>Actinopterygii</taxon>
        <taxon>Neopterygii</taxon>
        <taxon>Teleostei</taxon>
        <taxon>Notacanthiformes</taxon>
        <taxon>Halosauridae</taxon>
        <taxon>Aldrovandia</taxon>
    </lineage>
</organism>
<accession>A0AAD7TF28</accession>
<evidence type="ECO:0000313" key="3">
    <source>
        <dbReference type="Proteomes" id="UP001221898"/>
    </source>
</evidence>
<gene>
    <name evidence="2" type="ORF">AAFF_G00003650</name>
</gene>
<feature type="region of interest" description="Disordered" evidence="1">
    <location>
        <begin position="28"/>
        <end position="58"/>
    </location>
</feature>
<evidence type="ECO:0000313" key="2">
    <source>
        <dbReference type="EMBL" id="KAJ8418866.1"/>
    </source>
</evidence>
<comment type="caution">
    <text evidence="2">The sequence shown here is derived from an EMBL/GenBank/DDBJ whole genome shotgun (WGS) entry which is preliminary data.</text>
</comment>
<protein>
    <submittedName>
        <fullName evidence="2">Uncharacterized protein</fullName>
    </submittedName>
</protein>
<sequence>MHRALYTAGVKAARRECGHSGCVPSGPASLCHSQGWHPGPRTCRRQSEMSPRPPPLTRSLLTKDGWDQRPELSPLAAGPGVPACGFISARILVDPANAPGRAPRP</sequence>
<keyword evidence="3" id="KW-1185">Reference proteome</keyword>
<reference evidence="2" key="1">
    <citation type="journal article" date="2023" name="Science">
        <title>Genome structures resolve the early diversification of teleost fishes.</title>
        <authorList>
            <person name="Parey E."/>
            <person name="Louis A."/>
            <person name="Montfort J."/>
            <person name="Bouchez O."/>
            <person name="Roques C."/>
            <person name="Iampietro C."/>
            <person name="Lluch J."/>
            <person name="Castinel A."/>
            <person name="Donnadieu C."/>
            <person name="Desvignes T."/>
            <person name="Floi Bucao C."/>
            <person name="Jouanno E."/>
            <person name="Wen M."/>
            <person name="Mejri S."/>
            <person name="Dirks R."/>
            <person name="Jansen H."/>
            <person name="Henkel C."/>
            <person name="Chen W.J."/>
            <person name="Zahm M."/>
            <person name="Cabau C."/>
            <person name="Klopp C."/>
            <person name="Thompson A.W."/>
            <person name="Robinson-Rechavi M."/>
            <person name="Braasch I."/>
            <person name="Lecointre G."/>
            <person name="Bobe J."/>
            <person name="Postlethwait J.H."/>
            <person name="Berthelot C."/>
            <person name="Roest Crollius H."/>
            <person name="Guiguen Y."/>
        </authorList>
    </citation>
    <scope>NUCLEOTIDE SEQUENCE</scope>
    <source>
        <strain evidence="2">NC1722</strain>
    </source>
</reference>